<feature type="compositionally biased region" description="Polar residues" evidence="1">
    <location>
        <begin position="547"/>
        <end position="556"/>
    </location>
</feature>
<feature type="compositionally biased region" description="Basic and acidic residues" evidence="1">
    <location>
        <begin position="557"/>
        <end position="572"/>
    </location>
</feature>
<proteinExistence type="predicted"/>
<keyword evidence="3" id="KW-1185">Reference proteome</keyword>
<accession>A0A5C6PSQ1</accession>
<organism evidence="2 3">
    <name type="scientific">Takifugu flavidus</name>
    <name type="common">sansaifugu</name>
    <dbReference type="NCBI Taxonomy" id="433684"/>
    <lineage>
        <taxon>Eukaryota</taxon>
        <taxon>Metazoa</taxon>
        <taxon>Chordata</taxon>
        <taxon>Craniata</taxon>
        <taxon>Vertebrata</taxon>
        <taxon>Euteleostomi</taxon>
        <taxon>Actinopterygii</taxon>
        <taxon>Neopterygii</taxon>
        <taxon>Teleostei</taxon>
        <taxon>Neoteleostei</taxon>
        <taxon>Acanthomorphata</taxon>
        <taxon>Eupercaria</taxon>
        <taxon>Tetraodontiformes</taxon>
        <taxon>Tetradontoidea</taxon>
        <taxon>Tetraodontidae</taxon>
        <taxon>Takifugu</taxon>
    </lineage>
</organism>
<dbReference type="EMBL" id="RHFK02000001">
    <property type="protein sequence ID" value="TWW81330.1"/>
    <property type="molecule type" value="Genomic_DNA"/>
</dbReference>
<feature type="region of interest" description="Disordered" evidence="1">
    <location>
        <begin position="687"/>
        <end position="713"/>
    </location>
</feature>
<feature type="region of interest" description="Disordered" evidence="1">
    <location>
        <begin position="858"/>
        <end position="889"/>
    </location>
</feature>
<feature type="compositionally biased region" description="Low complexity" evidence="1">
    <location>
        <begin position="243"/>
        <end position="255"/>
    </location>
</feature>
<feature type="region of interest" description="Disordered" evidence="1">
    <location>
        <begin position="217"/>
        <end position="258"/>
    </location>
</feature>
<feature type="compositionally biased region" description="Polar residues" evidence="1">
    <location>
        <begin position="930"/>
        <end position="947"/>
    </location>
</feature>
<feature type="compositionally biased region" description="Polar residues" evidence="1">
    <location>
        <begin position="613"/>
        <end position="633"/>
    </location>
</feature>
<feature type="region of interest" description="Disordered" evidence="1">
    <location>
        <begin position="545"/>
        <end position="593"/>
    </location>
</feature>
<feature type="region of interest" description="Disordered" evidence="1">
    <location>
        <begin position="904"/>
        <end position="989"/>
    </location>
</feature>
<feature type="region of interest" description="Disordered" evidence="1">
    <location>
        <begin position="478"/>
        <end position="525"/>
    </location>
</feature>
<reference evidence="2 3" key="1">
    <citation type="submission" date="2019-04" db="EMBL/GenBank/DDBJ databases">
        <title>Chromosome genome assembly for Takifugu flavidus.</title>
        <authorList>
            <person name="Xiao S."/>
        </authorList>
    </citation>
    <scope>NUCLEOTIDE SEQUENCE [LARGE SCALE GENOMIC DNA]</scope>
    <source>
        <strain evidence="2">HTHZ2018</strain>
        <tissue evidence="2">Muscle</tissue>
    </source>
</reference>
<feature type="compositionally biased region" description="Polar residues" evidence="1">
    <location>
        <begin position="962"/>
        <end position="974"/>
    </location>
</feature>
<gene>
    <name evidence="2" type="ORF">D4764_01G0011450</name>
</gene>
<name>A0A5C6PSQ1_9TELE</name>
<comment type="caution">
    <text evidence="2">The sequence shown here is derived from an EMBL/GenBank/DDBJ whole genome shotgun (WGS) entry which is preliminary data.</text>
</comment>
<feature type="compositionally biased region" description="Polar residues" evidence="1">
    <location>
        <begin position="687"/>
        <end position="698"/>
    </location>
</feature>
<dbReference type="Proteomes" id="UP000324091">
    <property type="component" value="Chromosome 1"/>
</dbReference>
<feature type="region of interest" description="Disordered" evidence="1">
    <location>
        <begin position="606"/>
        <end position="671"/>
    </location>
</feature>
<protein>
    <submittedName>
        <fullName evidence="2">Uncharacterized protein</fullName>
    </submittedName>
</protein>
<feature type="compositionally biased region" description="Low complexity" evidence="1">
    <location>
        <begin position="909"/>
        <end position="923"/>
    </location>
</feature>
<feature type="compositionally biased region" description="Low complexity" evidence="1">
    <location>
        <begin position="634"/>
        <end position="645"/>
    </location>
</feature>
<evidence type="ECO:0000313" key="3">
    <source>
        <dbReference type="Proteomes" id="UP000324091"/>
    </source>
</evidence>
<evidence type="ECO:0000313" key="2">
    <source>
        <dbReference type="EMBL" id="TWW81330.1"/>
    </source>
</evidence>
<feature type="compositionally biased region" description="Polar residues" evidence="1">
    <location>
        <begin position="417"/>
        <end position="433"/>
    </location>
</feature>
<evidence type="ECO:0000256" key="1">
    <source>
        <dbReference type="SAM" id="MobiDB-lite"/>
    </source>
</evidence>
<feature type="region of interest" description="Disordered" evidence="1">
    <location>
        <begin position="410"/>
        <end position="436"/>
    </location>
</feature>
<dbReference type="AlphaFoldDB" id="A0A5C6PSQ1"/>
<sequence length="1099" mass="117233">MANQNTVQITPVKEIQDIDECCENIPPGVVSFPGTSKLLDQDKDVTGCFPAWKSGENYPRSVFSTPAPAGANPKTGLCGFQSSLTPILKQLNIHKYSSPPPHENSSHLPAPSLSFCNTVTNSQNAGSIQPSNADITGTFSRRSLGDANTPVCWLADECMPEITFLDVTCDTTVQLSKNDSAPPDSMPPSPLTTGFVRAFNTPKPLVNKKPDVIQSKGAGTFCPQTNSPNRKLLCKQSGEGTASETSSNNQTSQQEHPSRLFHATQDHSQVAEVSKGETMAGKDSMMVDVPESVDAPLRWLDDRFFPEITLLDVTHDSDFSPKGEMPPLEVKQDVAVGGLPNNLPSSALGGEVEVEPGTQDTITSENLSSTVHANVTETTSSLCEQSDNSVVKNTPKNSVNVTRDISMESALEDSRPSFESSGQSTRKIQTSGLDTPGVHLVNVTRDISSASDMSVDCVASHTQDIECSTSSQNVTSEAHCQPGATSTNVTSGQELLTSHPTSRLTAQNQKPTGSVNDTFTIVPQSNQDTSAPAITQIHGLENETLDLPTSNASSPKVQKDVNKPTKGSKNDNESSPGSVQNFSSGMPSDRQNSTFEKLQISTGSTILGGVGATNISSQNNTMKSPKQNGTITISETSSRDSQQSSLDKASPQKSPNKGCVESIPPDTTKKYQTTVTHSDTMTVNVHETQSNPTETASAAAQLDTKDSSHPGLSMKDSFPDTSCHHSLDADENKATTFNLDDTLDLRGDALITSTPMVTCKMFNFSTEREDGKPMAAQKKLYEDGPSKPDHQVHSEVPSNIVCDRKTFLAKPAAKSMLPPLKTASQLLRYRPASALPGRPEHLMSGLPVTRQKTQAAALRNSDPSHVTTGKPVSYNFRPTTTGSRQPIGLLNPRLSGIQAGTLRAAQGLRPPSARANTAASSSTDGLRGPTVTNPATKMSQVKKQSLTRVDPLPVAKRKKMDSSLQPEASTTSCDASKRAKTLKPPTAAPKVLPAKLQRVDAAVPASTAEASLSCNAVSRVRALKQQEAAHKAVLPKAQIQSCVGCAALQQQLDVQSEEIRRLKDEGSLSGDHTTELSLCTSVSTHDIELKKCSQPHEEC</sequence>
<feature type="compositionally biased region" description="Polar residues" evidence="1">
    <location>
        <begin position="573"/>
        <end position="593"/>
    </location>
</feature>